<dbReference type="InterPro" id="IPR027304">
    <property type="entry name" value="Trigger_fact/SurA_dom_sf"/>
</dbReference>
<evidence type="ECO:0000313" key="2">
    <source>
        <dbReference type="Proteomes" id="UP000178222"/>
    </source>
</evidence>
<dbReference type="PANTHER" id="PTHR47245">
    <property type="entry name" value="PEPTIDYLPROLYL ISOMERASE"/>
    <property type="match status" value="1"/>
</dbReference>
<dbReference type="AlphaFoldDB" id="A0A1G2RV92"/>
<organism evidence="1 2">
    <name type="scientific">Candidatus Wildermuthbacteria bacterium RIFCSPLOWO2_02_FULL_47_9c</name>
    <dbReference type="NCBI Taxonomy" id="1802466"/>
    <lineage>
        <taxon>Bacteria</taxon>
        <taxon>Candidatus Wildermuthiibacteriota</taxon>
    </lineage>
</organism>
<gene>
    <name evidence="1" type="ORF">A3J30_04250</name>
</gene>
<dbReference type="SUPFAM" id="SSF109998">
    <property type="entry name" value="Triger factor/SurA peptide-binding domain-like"/>
    <property type="match status" value="1"/>
</dbReference>
<dbReference type="PANTHER" id="PTHR47245:SF2">
    <property type="entry name" value="PEPTIDYL-PROLYL CIS-TRANS ISOMERASE HP_0175-RELATED"/>
    <property type="match status" value="1"/>
</dbReference>
<dbReference type="InterPro" id="IPR050245">
    <property type="entry name" value="PrsA_foldase"/>
</dbReference>
<dbReference type="Proteomes" id="UP000178222">
    <property type="component" value="Unassembled WGS sequence"/>
</dbReference>
<evidence type="ECO:0008006" key="3">
    <source>
        <dbReference type="Google" id="ProtNLM"/>
    </source>
</evidence>
<comment type="caution">
    <text evidence="1">The sequence shown here is derived from an EMBL/GenBank/DDBJ whole genome shotgun (WGS) entry which is preliminary data.</text>
</comment>
<sequence>MKQAKKLIVAIVVLALLGGIGYVALTNAPSPDEGLAARVNGEEVKKTLLEERFERAKASYEAQGIALADQEITTIRQQLLDDLISETLLFQYAREQGITATEEMIENEYQQIVLQFPSEEDFQNTLTTQGMNTQELRQEISRQLIFRQIADRKAAEGKIIVSEEEMRRTYDETAESGTEVPPFEEVRGEIEEFLRQQKIGQLMDELVGQLRAQASIEILG</sequence>
<dbReference type="EMBL" id="MHUL01000035">
    <property type="protein sequence ID" value="OHA76358.1"/>
    <property type="molecule type" value="Genomic_DNA"/>
</dbReference>
<dbReference type="Gene3D" id="1.10.4030.10">
    <property type="entry name" value="Porin chaperone SurA, peptide-binding domain"/>
    <property type="match status" value="1"/>
</dbReference>
<accession>A0A1G2RV92</accession>
<dbReference type="Pfam" id="PF13624">
    <property type="entry name" value="SurA_N_3"/>
    <property type="match status" value="1"/>
</dbReference>
<protein>
    <recommendedName>
        <fullName evidence="3">PpiC domain-containing protein</fullName>
    </recommendedName>
</protein>
<name>A0A1G2RV92_9BACT</name>
<reference evidence="1 2" key="1">
    <citation type="journal article" date="2016" name="Nat. Commun.">
        <title>Thousands of microbial genomes shed light on interconnected biogeochemical processes in an aquifer system.</title>
        <authorList>
            <person name="Anantharaman K."/>
            <person name="Brown C.T."/>
            <person name="Hug L.A."/>
            <person name="Sharon I."/>
            <person name="Castelle C.J."/>
            <person name="Probst A.J."/>
            <person name="Thomas B.C."/>
            <person name="Singh A."/>
            <person name="Wilkins M.J."/>
            <person name="Karaoz U."/>
            <person name="Brodie E.L."/>
            <person name="Williams K.H."/>
            <person name="Hubbard S.S."/>
            <person name="Banfield J.F."/>
        </authorList>
    </citation>
    <scope>NUCLEOTIDE SEQUENCE [LARGE SCALE GENOMIC DNA]</scope>
</reference>
<evidence type="ECO:0000313" key="1">
    <source>
        <dbReference type="EMBL" id="OHA76358.1"/>
    </source>
</evidence>
<proteinExistence type="predicted"/>